<accession>A0ABM2YPT5</accession>
<dbReference type="RefSeq" id="XP_040932544.1">
    <property type="nucleotide sequence ID" value="XM_041076610.1"/>
</dbReference>
<feature type="compositionally biased region" description="Low complexity" evidence="1">
    <location>
        <begin position="182"/>
        <end position="200"/>
    </location>
</feature>
<gene>
    <name evidence="3" type="primary">LOC121206170</name>
</gene>
<dbReference type="PANTHER" id="PTHR47481">
    <property type="match status" value="1"/>
</dbReference>
<evidence type="ECO:0000313" key="3">
    <source>
        <dbReference type="RefSeq" id="XP_040932544.1"/>
    </source>
</evidence>
<proteinExistence type="predicted"/>
<feature type="region of interest" description="Disordered" evidence="1">
    <location>
        <begin position="227"/>
        <end position="253"/>
    </location>
</feature>
<name>A0ABM2YPT5_GOSHI</name>
<evidence type="ECO:0000313" key="2">
    <source>
        <dbReference type="Proteomes" id="UP000818029"/>
    </source>
</evidence>
<organism evidence="2 3">
    <name type="scientific">Gossypium hirsutum</name>
    <name type="common">Upland cotton</name>
    <name type="synonym">Gossypium mexicanum</name>
    <dbReference type="NCBI Taxonomy" id="3635"/>
    <lineage>
        <taxon>Eukaryota</taxon>
        <taxon>Viridiplantae</taxon>
        <taxon>Streptophyta</taxon>
        <taxon>Embryophyta</taxon>
        <taxon>Tracheophyta</taxon>
        <taxon>Spermatophyta</taxon>
        <taxon>Magnoliopsida</taxon>
        <taxon>eudicotyledons</taxon>
        <taxon>Gunneridae</taxon>
        <taxon>Pentapetalae</taxon>
        <taxon>rosids</taxon>
        <taxon>malvids</taxon>
        <taxon>Malvales</taxon>
        <taxon>Malvaceae</taxon>
        <taxon>Malvoideae</taxon>
        <taxon>Gossypium</taxon>
    </lineage>
</organism>
<keyword evidence="2" id="KW-1185">Reference proteome</keyword>
<protein>
    <submittedName>
        <fullName evidence="3">Uncharacterized protein isoform X2</fullName>
    </submittedName>
</protein>
<evidence type="ECO:0000256" key="1">
    <source>
        <dbReference type="SAM" id="MobiDB-lite"/>
    </source>
</evidence>
<reference evidence="2" key="1">
    <citation type="journal article" date="2020" name="Nat. Genet.">
        <title>Genomic diversifications of five Gossypium allopolyploid species and their impact on cotton improvement.</title>
        <authorList>
            <person name="Chen Z.J."/>
            <person name="Sreedasyam A."/>
            <person name="Ando A."/>
            <person name="Song Q."/>
            <person name="De Santiago L.M."/>
            <person name="Hulse-Kemp A.M."/>
            <person name="Ding M."/>
            <person name="Ye W."/>
            <person name="Kirkbride R.C."/>
            <person name="Jenkins J."/>
            <person name="Plott C."/>
            <person name="Lovell J."/>
            <person name="Lin Y.M."/>
            <person name="Vaughn R."/>
            <person name="Liu B."/>
            <person name="Simpson S."/>
            <person name="Scheffler B.E."/>
            <person name="Wen L."/>
            <person name="Saski C.A."/>
            <person name="Grover C.E."/>
            <person name="Hu G."/>
            <person name="Conover J.L."/>
            <person name="Carlson J.W."/>
            <person name="Shu S."/>
            <person name="Boston L.B."/>
            <person name="Williams M."/>
            <person name="Peterson D.G."/>
            <person name="McGee K."/>
            <person name="Jones D.C."/>
            <person name="Wendel J.F."/>
            <person name="Stelly D.M."/>
            <person name="Grimwood J."/>
            <person name="Schmutz J."/>
        </authorList>
    </citation>
    <scope>NUCLEOTIDE SEQUENCE [LARGE SCALE GENOMIC DNA]</scope>
    <source>
        <strain evidence="2">cv. TM-1</strain>
    </source>
</reference>
<dbReference type="Proteomes" id="UP000818029">
    <property type="component" value="Chromosome A09"/>
</dbReference>
<reference evidence="3" key="2">
    <citation type="submission" date="2025-08" db="UniProtKB">
        <authorList>
            <consortium name="RefSeq"/>
        </authorList>
    </citation>
    <scope>IDENTIFICATION</scope>
</reference>
<feature type="region of interest" description="Disordered" evidence="1">
    <location>
        <begin position="334"/>
        <end position="360"/>
    </location>
</feature>
<feature type="region of interest" description="Disordered" evidence="1">
    <location>
        <begin position="175"/>
        <end position="200"/>
    </location>
</feature>
<dbReference type="PANTHER" id="PTHR47481:SF10">
    <property type="entry name" value="COPIA-LIKE POLYPROTEIN_RETROTRANSPOSON"/>
    <property type="match status" value="1"/>
</dbReference>
<sequence>MTTTHSADSDSIEPTGSVFLGERVVTSFPRHEVVKLDDNSFVQWQQQIRLLDGSLTAPARLIQSFDAGLVVNPLALAFDQQDSLLTSWLLSTISSPFLSSFTEVQTAHDVWLVANNLFAADSSTKQSHLRHELHSLRNGSLPVQRIVDTLLECEARQLRTAHEVLMAANVVQGPPLPSADQTTTGSFRGGRSTARSSGRSFRPRVQCQICSRYGHLAQRRYYRYNRDESSPLKPPAARRGGFAPGQNRNEWARGDRLGNNVFSQNWMIQGQNWRPYSWPNFALDNYAPRGPHAANPFVINGHGHGQYNNADPNFNPAFYGREVDVGRPAAGPHVGDDSLDLPPGNMASQTRGLRGSVRSRPTDSNFMPGPLLIVLGLTDLGRLFLRLRGEQNPVLVFSVLTRFLMIRLSL</sequence>
<dbReference type="GeneID" id="121206170"/>